<reference evidence="1 2" key="1">
    <citation type="journal article" date="2011" name="Nature">
        <title>Genome sequencing reveals insights into physiology and longevity of the naked mole rat.</title>
        <authorList>
            <person name="Kim E.B."/>
            <person name="Fang X."/>
            <person name="Fushan A.A."/>
            <person name="Huang Z."/>
            <person name="Lobanov A.V."/>
            <person name="Han L."/>
            <person name="Marino S.M."/>
            <person name="Sun X."/>
            <person name="Turanov A.A."/>
            <person name="Yang P."/>
            <person name="Yim S.H."/>
            <person name="Zhao X."/>
            <person name="Kasaikina M.V."/>
            <person name="Stoletzki N."/>
            <person name="Peng C."/>
            <person name="Polak P."/>
            <person name="Xiong Z."/>
            <person name="Kiezun A."/>
            <person name="Zhu Y."/>
            <person name="Chen Y."/>
            <person name="Kryukov G.V."/>
            <person name="Zhang Q."/>
            <person name="Peshkin L."/>
            <person name="Yang L."/>
            <person name="Bronson R.T."/>
            <person name="Buffenstein R."/>
            <person name="Wang B."/>
            <person name="Han C."/>
            <person name="Li Q."/>
            <person name="Chen L."/>
            <person name="Zhao W."/>
            <person name="Sunyaev S.R."/>
            <person name="Park T.J."/>
            <person name="Zhang G."/>
            <person name="Wang J."/>
            <person name="Gladyshev V.N."/>
        </authorList>
    </citation>
    <scope>NUCLEOTIDE SEQUENCE [LARGE SCALE GENOMIC DNA]</scope>
</reference>
<organism evidence="1 2">
    <name type="scientific">Heterocephalus glaber</name>
    <name type="common">Naked mole rat</name>
    <dbReference type="NCBI Taxonomy" id="10181"/>
    <lineage>
        <taxon>Eukaryota</taxon>
        <taxon>Metazoa</taxon>
        <taxon>Chordata</taxon>
        <taxon>Craniata</taxon>
        <taxon>Vertebrata</taxon>
        <taxon>Euteleostomi</taxon>
        <taxon>Mammalia</taxon>
        <taxon>Eutheria</taxon>
        <taxon>Euarchontoglires</taxon>
        <taxon>Glires</taxon>
        <taxon>Rodentia</taxon>
        <taxon>Hystricomorpha</taxon>
        <taxon>Bathyergidae</taxon>
        <taxon>Heterocephalus</taxon>
    </lineage>
</organism>
<protein>
    <submittedName>
        <fullName evidence="1">Uncharacterized protein</fullName>
    </submittedName>
</protein>
<dbReference type="InParanoid" id="G5BZM5"/>
<feature type="non-terminal residue" evidence="1">
    <location>
        <position position="1"/>
    </location>
</feature>
<gene>
    <name evidence="1" type="ORF">GW7_09688</name>
</gene>
<sequence length="67" mass="7223">CSAGWPQICDLPASVSLTAGITGMHHHVRGGLPLSYIPTPFIFYFETRSHYIAQVILKLVGSSDPPA</sequence>
<dbReference type="EMBL" id="JH172610">
    <property type="protein sequence ID" value="EHB14736.1"/>
    <property type="molecule type" value="Genomic_DNA"/>
</dbReference>
<accession>G5BZM5</accession>
<dbReference type="AlphaFoldDB" id="G5BZM5"/>
<evidence type="ECO:0000313" key="1">
    <source>
        <dbReference type="EMBL" id="EHB14736.1"/>
    </source>
</evidence>
<feature type="non-terminal residue" evidence="1">
    <location>
        <position position="67"/>
    </location>
</feature>
<dbReference type="Proteomes" id="UP000006813">
    <property type="component" value="Unassembled WGS sequence"/>
</dbReference>
<name>G5BZM5_HETGA</name>
<evidence type="ECO:0000313" key="2">
    <source>
        <dbReference type="Proteomes" id="UP000006813"/>
    </source>
</evidence>
<proteinExistence type="predicted"/>